<dbReference type="Proteomes" id="UP000076532">
    <property type="component" value="Unassembled WGS sequence"/>
</dbReference>
<proteinExistence type="predicted"/>
<reference evidence="3 4" key="1">
    <citation type="journal article" date="2016" name="Mol. Biol. Evol.">
        <title>Comparative Genomics of Early-Diverging Mushroom-Forming Fungi Provides Insights into the Origins of Lignocellulose Decay Capabilities.</title>
        <authorList>
            <person name="Nagy L.G."/>
            <person name="Riley R."/>
            <person name="Tritt A."/>
            <person name="Adam C."/>
            <person name="Daum C."/>
            <person name="Floudas D."/>
            <person name="Sun H."/>
            <person name="Yadav J.S."/>
            <person name="Pangilinan J."/>
            <person name="Larsson K.H."/>
            <person name="Matsuura K."/>
            <person name="Barry K."/>
            <person name="Labutti K."/>
            <person name="Kuo R."/>
            <person name="Ohm R.A."/>
            <person name="Bhattacharya S.S."/>
            <person name="Shirouzu T."/>
            <person name="Yoshinaga Y."/>
            <person name="Martin F.M."/>
            <person name="Grigoriev I.V."/>
            <person name="Hibbett D.S."/>
        </authorList>
    </citation>
    <scope>NUCLEOTIDE SEQUENCE [LARGE SCALE GENOMIC DNA]</scope>
    <source>
        <strain evidence="3 4">CBS 109695</strain>
    </source>
</reference>
<protein>
    <submittedName>
        <fullName evidence="3">Uncharacterized protein</fullName>
    </submittedName>
</protein>
<evidence type="ECO:0000313" key="3">
    <source>
        <dbReference type="EMBL" id="KZP22364.1"/>
    </source>
</evidence>
<dbReference type="EMBL" id="KV417540">
    <property type="protein sequence ID" value="KZP22364.1"/>
    <property type="molecule type" value="Genomic_DNA"/>
</dbReference>
<feature type="signal peptide" evidence="2">
    <location>
        <begin position="1"/>
        <end position="20"/>
    </location>
</feature>
<evidence type="ECO:0000313" key="4">
    <source>
        <dbReference type="Proteomes" id="UP000076532"/>
    </source>
</evidence>
<organism evidence="3 4">
    <name type="scientific">Athelia psychrophila</name>
    <dbReference type="NCBI Taxonomy" id="1759441"/>
    <lineage>
        <taxon>Eukaryota</taxon>
        <taxon>Fungi</taxon>
        <taxon>Dikarya</taxon>
        <taxon>Basidiomycota</taxon>
        <taxon>Agaricomycotina</taxon>
        <taxon>Agaricomycetes</taxon>
        <taxon>Agaricomycetidae</taxon>
        <taxon>Atheliales</taxon>
        <taxon>Atheliaceae</taxon>
        <taxon>Athelia</taxon>
    </lineage>
</organism>
<gene>
    <name evidence="3" type="ORF">FIBSPDRAFT_952977</name>
</gene>
<sequence>MLARFLICLAIAPLLSLALAIGYCTSDAKLVDHTFGSQDCQPGVARSSSNYDGLSGRLRGRALTKRNARIENSDGNPAPPPEKASELRHSSLDPRAYMLHYGLCYALVFPDGKHLSRQAGEGMYARSHSIHVPFKICQSTSSFGCSLVEIVPDGGSFYLQDQLSDSPSSNWIQHSHKSWSPTTLRTRRLNALHLSVTSDPVSAGEFQAKKMRYARGSKLSSIDLWAGTKSGAKMDFREVSCGHE</sequence>
<evidence type="ECO:0000256" key="2">
    <source>
        <dbReference type="SAM" id="SignalP"/>
    </source>
</evidence>
<evidence type="ECO:0000256" key="1">
    <source>
        <dbReference type="SAM" id="MobiDB-lite"/>
    </source>
</evidence>
<accession>A0A166KXV2</accession>
<keyword evidence="2" id="KW-0732">Signal</keyword>
<keyword evidence="4" id="KW-1185">Reference proteome</keyword>
<dbReference type="AlphaFoldDB" id="A0A166KXV2"/>
<dbReference type="OrthoDB" id="4662630at2759"/>
<feature type="chain" id="PRO_5007876613" evidence="2">
    <location>
        <begin position="21"/>
        <end position="244"/>
    </location>
</feature>
<name>A0A166KXV2_9AGAM</name>
<feature type="region of interest" description="Disordered" evidence="1">
    <location>
        <begin position="66"/>
        <end position="87"/>
    </location>
</feature>